<feature type="non-terminal residue" evidence="1">
    <location>
        <position position="958"/>
    </location>
</feature>
<dbReference type="EMBL" id="CAJVQC010008446">
    <property type="protein sequence ID" value="CAG8592582.1"/>
    <property type="molecule type" value="Genomic_DNA"/>
</dbReference>
<comment type="caution">
    <text evidence="1">The sequence shown here is derived from an EMBL/GenBank/DDBJ whole genome shotgun (WGS) entry which is preliminary data.</text>
</comment>
<keyword evidence="2" id="KW-1185">Reference proteome</keyword>
<protein>
    <submittedName>
        <fullName evidence="1">23731_t:CDS:1</fullName>
    </submittedName>
</protein>
<organism evidence="1 2">
    <name type="scientific">Racocetra persica</name>
    <dbReference type="NCBI Taxonomy" id="160502"/>
    <lineage>
        <taxon>Eukaryota</taxon>
        <taxon>Fungi</taxon>
        <taxon>Fungi incertae sedis</taxon>
        <taxon>Mucoromycota</taxon>
        <taxon>Glomeromycotina</taxon>
        <taxon>Glomeromycetes</taxon>
        <taxon>Diversisporales</taxon>
        <taxon>Gigasporaceae</taxon>
        <taxon>Racocetra</taxon>
    </lineage>
</organism>
<dbReference type="Proteomes" id="UP000789920">
    <property type="component" value="Unassembled WGS sequence"/>
</dbReference>
<evidence type="ECO:0000313" key="1">
    <source>
        <dbReference type="EMBL" id="CAG8592582.1"/>
    </source>
</evidence>
<feature type="non-terminal residue" evidence="1">
    <location>
        <position position="1"/>
    </location>
</feature>
<name>A0ACA9MH91_9GLOM</name>
<evidence type="ECO:0000313" key="2">
    <source>
        <dbReference type="Proteomes" id="UP000789920"/>
    </source>
</evidence>
<proteinExistence type="predicted"/>
<sequence>IQNLSLQFEGWEFALSPDQFNLVSILKFRRMKDDFTYKKSVEHAEIFKFVLYIAETATDKKWKEVASALKENEMIKVSASKFCIKEKGLDRDGIGRCRNNHLSETRSLYQERCSFARQTQWEEVKLFWNIVENEKVDLDERLLKKKLEQAKTQFIVDRYVSGNEAHVIADKAKLDYMLALDSPSVLTIPPSDTSFKTPPLDTFLTTPPPNTSLTTPGNKANTVLNENQKDKPITGSKRKYPNEESTLSTPSTPPNKHASPPESWIRSKEKSNSGNIFPNILPNGTILQEPPPAPDFISIGICPRENLLKTFLLKIYLKENEMIKVSASKFCIKEKGLDRDGIGRCRNNHLSETRSLYQERCSFARQTQWEEVKLFWNIVENEKVDLDERLLKKKLEQAKTQFIVDRYVSGNEAHVIADKAKLDYMLALDSPSVLTIPPSDTSFKTPPLDTFLTTPPPNTSLTTPGNKANTVLNENQKDKPITGSKRKYPNEESTLSTPSTPPNKHASPPESWIRSKNWNLSSGKLVKDIFAKNLSQHTEMLKNKKKLTAEEKATLRYGVSRVIDLSAHMRVWFTETERQDMMKDHEEILKVPELTKDINEFIAKVEKMIKEGDANGAYKYCLNQHADASVNTCFYKISKIYGDFLYNIKDGNDLLYCGGEHHTEIDVIVKTCSYIVNGLQNGTEIHCKWGESFCPLSQSANYERGRKCDVRFLSHTGIDLGEWEFSAQATPTKAIEDRCRPARINQSILNGLLSRDLTDAQTGIIKVPYLQIAGVFGQLLVEDLVNGFYVIYPGPIFEIPTRLNHIRKLKSVIISFKHIMEMYKEVNEILDELNHSRNLLEDIFKVDGVRSLRHNSYKSVFIHKPWWTPKSKSQKSQNVEFRDRITKVEQRQLQNDNITKVTNSPNNSSSNFNSITDQLPMVTHYDKEINTSLSKEPIPEEISVLAVKLSGVNGAVPE</sequence>
<reference evidence="1" key="1">
    <citation type="submission" date="2021-06" db="EMBL/GenBank/DDBJ databases">
        <authorList>
            <person name="Kallberg Y."/>
            <person name="Tangrot J."/>
            <person name="Rosling A."/>
        </authorList>
    </citation>
    <scope>NUCLEOTIDE SEQUENCE</scope>
    <source>
        <strain evidence="1">MA461A</strain>
    </source>
</reference>
<accession>A0ACA9MH91</accession>
<gene>
    <name evidence="1" type="ORF">RPERSI_LOCUS5597</name>
</gene>